<evidence type="ECO:0000256" key="3">
    <source>
        <dbReference type="ARBA" id="ARBA00022597"/>
    </source>
</evidence>
<dbReference type="Pfam" id="PF00005">
    <property type="entry name" value="ABC_tran"/>
    <property type="match status" value="2"/>
</dbReference>
<evidence type="ECO:0000256" key="5">
    <source>
        <dbReference type="ARBA" id="ARBA00022741"/>
    </source>
</evidence>
<evidence type="ECO:0000256" key="2">
    <source>
        <dbReference type="ARBA" id="ARBA00022475"/>
    </source>
</evidence>
<dbReference type="SUPFAM" id="SSF52540">
    <property type="entry name" value="P-loop containing nucleoside triphosphate hydrolases"/>
    <property type="match status" value="2"/>
</dbReference>
<evidence type="ECO:0000256" key="8">
    <source>
        <dbReference type="ARBA" id="ARBA00023136"/>
    </source>
</evidence>
<keyword evidence="2" id="KW-1003">Cell membrane</keyword>
<keyword evidence="5" id="KW-0547">Nucleotide-binding</keyword>
<dbReference type="GO" id="GO:0005524">
    <property type="term" value="F:ATP binding"/>
    <property type="evidence" value="ECO:0007669"/>
    <property type="project" value="UniProtKB-KW"/>
</dbReference>
<dbReference type="InterPro" id="IPR017871">
    <property type="entry name" value="ABC_transporter-like_CS"/>
</dbReference>
<proteinExistence type="predicted"/>
<keyword evidence="6 10" id="KW-0067">ATP-binding</keyword>
<evidence type="ECO:0000313" key="11">
    <source>
        <dbReference type="Proteomes" id="UP001165580"/>
    </source>
</evidence>
<evidence type="ECO:0000256" key="4">
    <source>
        <dbReference type="ARBA" id="ARBA00022737"/>
    </source>
</evidence>
<reference evidence="10" key="1">
    <citation type="submission" date="2022-08" db="EMBL/GenBank/DDBJ databases">
        <authorList>
            <person name="Deng Y."/>
            <person name="Han X.-F."/>
            <person name="Zhang Y.-Q."/>
        </authorList>
    </citation>
    <scope>NUCLEOTIDE SEQUENCE</scope>
    <source>
        <strain evidence="10">CPCC 205716</strain>
    </source>
</reference>
<dbReference type="CDD" id="cd03215">
    <property type="entry name" value="ABC_Carb_Monos_II"/>
    <property type="match status" value="1"/>
</dbReference>
<dbReference type="Proteomes" id="UP001165580">
    <property type="component" value="Unassembled WGS sequence"/>
</dbReference>
<keyword evidence="7" id="KW-1278">Translocase</keyword>
<gene>
    <name evidence="10" type="primary">gguA</name>
    <name evidence="10" type="ORF">NVV95_01690</name>
</gene>
<dbReference type="RefSeq" id="WP_259484804.1">
    <property type="nucleotide sequence ID" value="NZ_JANTEZ010000001.1"/>
</dbReference>
<keyword evidence="3" id="KW-0762">Sugar transport</keyword>
<name>A0ABT2GAU2_9MICO</name>
<feature type="domain" description="ABC transporter" evidence="9">
    <location>
        <begin position="265"/>
        <end position="509"/>
    </location>
</feature>
<dbReference type="InterPro" id="IPR050107">
    <property type="entry name" value="ABC_carbohydrate_import_ATPase"/>
</dbReference>
<sequence>MEPTDLLVMRGITKDFQGIKALDGVTIDLRRDEVLAVCGENGAGKSTLMKVLSGVYPHGSFSGEILLDGEVVEMSGIAQSEDRGIVIIHQELALTSTMSIAENIHLGNEVRGRLGLIDWEETRRRAAALLAMVGLHENPSTLVGDLSVGKQQLVEIAKAFSKDVRILILDEPTSALTDEESEHLLGLIADLKQRGIASIIISHKLNEIERIADRVTVIRDGAVVETLPKSEITQARIIRGMVGRDINHLFPERLPKTVGDEVLRVEAWSVQDAADPSRRRVRDAHLVARAGEIVGICGLMGAGRTELALSVFGRSYGSGFSGDVFVDGVKRDVSTVSKAIDAGIAYVTEDRKTLGLHLDDDVVQNIALPSLPRLRRRGFVDEDAEIGAANAFKGSMRIKTPSIFAPVGQLSGGNQQKVVLSRWIFTDPRVLILDEPTRGIDVGAKFEIYTIIQELAASGKSVVFISSELPELLGVCDRIVAMREGEITGELPIDQATPEKLMELMTLERTRDDD</sequence>
<keyword evidence="8" id="KW-0472">Membrane</keyword>
<feature type="domain" description="ABC transporter" evidence="9">
    <location>
        <begin position="7"/>
        <end position="245"/>
    </location>
</feature>
<dbReference type="InterPro" id="IPR027417">
    <property type="entry name" value="P-loop_NTPase"/>
</dbReference>
<evidence type="ECO:0000256" key="1">
    <source>
        <dbReference type="ARBA" id="ARBA00022448"/>
    </source>
</evidence>
<dbReference type="EMBL" id="JANTEZ010000001">
    <property type="protein sequence ID" value="MCS5713258.1"/>
    <property type="molecule type" value="Genomic_DNA"/>
</dbReference>
<dbReference type="PANTHER" id="PTHR43790:SF1">
    <property type="entry name" value="XYLOSE IMPORT ATP-BINDING PROTEIN XYLG"/>
    <property type="match status" value="1"/>
</dbReference>
<dbReference type="CDD" id="cd03216">
    <property type="entry name" value="ABC_Carb_Monos_I"/>
    <property type="match status" value="1"/>
</dbReference>
<accession>A0ABT2GAU2</accession>
<keyword evidence="11" id="KW-1185">Reference proteome</keyword>
<protein>
    <submittedName>
        <fullName evidence="10">Sugar ABC transporter ATP-binding protein</fullName>
    </submittedName>
</protein>
<dbReference type="InterPro" id="IPR003439">
    <property type="entry name" value="ABC_transporter-like_ATP-bd"/>
</dbReference>
<organism evidence="10 11">
    <name type="scientific">Herbiconiux gentiana</name>
    <dbReference type="NCBI Taxonomy" id="2970912"/>
    <lineage>
        <taxon>Bacteria</taxon>
        <taxon>Bacillati</taxon>
        <taxon>Actinomycetota</taxon>
        <taxon>Actinomycetes</taxon>
        <taxon>Micrococcales</taxon>
        <taxon>Microbacteriaceae</taxon>
        <taxon>Herbiconiux</taxon>
    </lineage>
</organism>
<evidence type="ECO:0000259" key="9">
    <source>
        <dbReference type="PROSITE" id="PS50893"/>
    </source>
</evidence>
<dbReference type="PROSITE" id="PS50893">
    <property type="entry name" value="ABC_TRANSPORTER_2"/>
    <property type="match status" value="2"/>
</dbReference>
<evidence type="ECO:0000256" key="6">
    <source>
        <dbReference type="ARBA" id="ARBA00022840"/>
    </source>
</evidence>
<evidence type="ECO:0000256" key="7">
    <source>
        <dbReference type="ARBA" id="ARBA00022967"/>
    </source>
</evidence>
<evidence type="ECO:0000313" key="10">
    <source>
        <dbReference type="EMBL" id="MCS5713258.1"/>
    </source>
</evidence>
<dbReference type="PANTHER" id="PTHR43790">
    <property type="entry name" value="CARBOHYDRATE TRANSPORT ATP-BINDING PROTEIN MG119-RELATED"/>
    <property type="match status" value="1"/>
</dbReference>
<keyword evidence="1" id="KW-0813">Transport</keyword>
<dbReference type="InterPro" id="IPR003593">
    <property type="entry name" value="AAA+_ATPase"/>
</dbReference>
<comment type="caution">
    <text evidence="10">The sequence shown here is derived from an EMBL/GenBank/DDBJ whole genome shotgun (WGS) entry which is preliminary data.</text>
</comment>
<keyword evidence="4" id="KW-0677">Repeat</keyword>
<dbReference type="SMART" id="SM00382">
    <property type="entry name" value="AAA"/>
    <property type="match status" value="2"/>
</dbReference>
<dbReference type="Gene3D" id="3.40.50.300">
    <property type="entry name" value="P-loop containing nucleotide triphosphate hydrolases"/>
    <property type="match status" value="2"/>
</dbReference>
<dbReference type="PROSITE" id="PS00211">
    <property type="entry name" value="ABC_TRANSPORTER_1"/>
    <property type="match status" value="1"/>
</dbReference>